<accession>A0A183F8X8</accession>
<reference evidence="2" key="1">
    <citation type="submission" date="2019-09" db="UniProtKB">
        <authorList>
            <consortium name="WormBaseParasite"/>
        </authorList>
    </citation>
    <scope>IDENTIFICATION</scope>
</reference>
<keyword evidence="1" id="KW-1185">Reference proteome</keyword>
<protein>
    <submittedName>
        <fullName evidence="2">Pecanex-like protein</fullName>
    </submittedName>
</protein>
<dbReference type="AlphaFoldDB" id="A0A183F8X8"/>
<dbReference type="WBParaSite" id="HPBE_0000262001-mRNA-1">
    <property type="protein sequence ID" value="HPBE_0000262001-mRNA-1"/>
    <property type="gene ID" value="HPBE_0000262001"/>
</dbReference>
<sequence>LCVPANVHKFPLLDIPESVLRDANACWYSKGGSTMQTCEGSGPSPYPQLDEFMLMVWRKWSQSVYIRQWKLITDGEEERHTGIVYYVGISALQFLQQ</sequence>
<proteinExistence type="predicted"/>
<evidence type="ECO:0000313" key="2">
    <source>
        <dbReference type="WBParaSite" id="HPBE_0000262001-mRNA-1"/>
    </source>
</evidence>
<dbReference type="Proteomes" id="UP000050761">
    <property type="component" value="Unassembled WGS sequence"/>
</dbReference>
<evidence type="ECO:0000313" key="1">
    <source>
        <dbReference type="Proteomes" id="UP000050761"/>
    </source>
</evidence>
<name>A0A183F8X8_HELPZ</name>
<organism evidence="1 2">
    <name type="scientific">Heligmosomoides polygyrus</name>
    <name type="common">Parasitic roundworm</name>
    <dbReference type="NCBI Taxonomy" id="6339"/>
    <lineage>
        <taxon>Eukaryota</taxon>
        <taxon>Metazoa</taxon>
        <taxon>Ecdysozoa</taxon>
        <taxon>Nematoda</taxon>
        <taxon>Chromadorea</taxon>
        <taxon>Rhabditida</taxon>
        <taxon>Rhabditina</taxon>
        <taxon>Rhabditomorpha</taxon>
        <taxon>Strongyloidea</taxon>
        <taxon>Heligmosomidae</taxon>
        <taxon>Heligmosomoides</taxon>
    </lineage>
</organism>